<dbReference type="EMBL" id="JASBWT010000006">
    <property type="protein sequence ID" value="KAJ9104002.1"/>
    <property type="molecule type" value="Genomic_DNA"/>
</dbReference>
<name>A0ACC2VXF0_9TREE</name>
<organism evidence="1 2">
    <name type="scientific">Naganishia friedmannii</name>
    <dbReference type="NCBI Taxonomy" id="89922"/>
    <lineage>
        <taxon>Eukaryota</taxon>
        <taxon>Fungi</taxon>
        <taxon>Dikarya</taxon>
        <taxon>Basidiomycota</taxon>
        <taxon>Agaricomycotina</taxon>
        <taxon>Tremellomycetes</taxon>
        <taxon>Filobasidiales</taxon>
        <taxon>Filobasidiaceae</taxon>
        <taxon>Naganishia</taxon>
    </lineage>
</organism>
<accession>A0ACC2VXF0</accession>
<protein>
    <submittedName>
        <fullName evidence="1">Uncharacterized protein</fullName>
    </submittedName>
</protein>
<gene>
    <name evidence="1" type="ORF">QFC21_002465</name>
</gene>
<keyword evidence="2" id="KW-1185">Reference proteome</keyword>
<evidence type="ECO:0000313" key="1">
    <source>
        <dbReference type="EMBL" id="KAJ9104002.1"/>
    </source>
</evidence>
<sequence>MSVVTLSTKSHNLNLKVIEKGLHVFSISFKDKSGKEHEIIIGPEKPEDAVKDRRFLHALIGRYCNRLPYADLTLPGGTVFKPESFGSPETSLHGGPAAGGWDQKTLQRLSPEHITLFSKSEIDTLKNQYGEEAAGVWAYESPDGESGHVGKVRAEVAIAVRDVEGSVGEVILVYRAKLLSGEETALNLTQHWAFNLEASENARNGPGPTTDIKQHSYQLNSTQCLELAADTALPTGHLIDATKWRSGACNFKTAKKIGDPYPENGLDDFSVFDRRMTPKESKVVVNGEVEQVGNAFSGEATSGKLGETVATLSSEKTGLSLEFQTNQSGVQYWSGHGGYDGSDSRRRVHGGKGEAGVGDGYDEPLYGAWMHPELKNVGWDTVLKKDQVYNNFDVNEGV</sequence>
<reference evidence="1" key="1">
    <citation type="submission" date="2023-04" db="EMBL/GenBank/DDBJ databases">
        <title>Draft Genome sequencing of Naganishia species isolated from polar environments using Oxford Nanopore Technology.</title>
        <authorList>
            <person name="Leo P."/>
            <person name="Venkateswaran K."/>
        </authorList>
    </citation>
    <scope>NUCLEOTIDE SEQUENCE</scope>
    <source>
        <strain evidence="1">MNA-CCFEE 5423</strain>
    </source>
</reference>
<dbReference type="Proteomes" id="UP001227268">
    <property type="component" value="Unassembled WGS sequence"/>
</dbReference>
<proteinExistence type="predicted"/>
<evidence type="ECO:0000313" key="2">
    <source>
        <dbReference type="Proteomes" id="UP001227268"/>
    </source>
</evidence>
<comment type="caution">
    <text evidence="1">The sequence shown here is derived from an EMBL/GenBank/DDBJ whole genome shotgun (WGS) entry which is preliminary data.</text>
</comment>